<dbReference type="InterPro" id="IPR051346">
    <property type="entry name" value="OTU_Deubiquitinase"/>
</dbReference>
<keyword evidence="6" id="KW-0788">Thiol protease</keyword>
<dbReference type="Pfam" id="PF12340">
    <property type="entry name" value="DUF3638"/>
    <property type="match status" value="1"/>
</dbReference>
<evidence type="ECO:0000256" key="7">
    <source>
        <dbReference type="SAM" id="MobiDB-lite"/>
    </source>
</evidence>
<evidence type="ECO:0000313" key="12">
    <source>
        <dbReference type="Proteomes" id="UP001283341"/>
    </source>
</evidence>
<dbReference type="EC" id="3.4.19.12" evidence="2"/>
<dbReference type="Pfam" id="PF20255">
    <property type="entry name" value="DUF6606"/>
    <property type="match status" value="1"/>
</dbReference>
<sequence>MDELLLNHLALSAQLPHQEDPKPDEHHEVDLKAATVWESICRSLVASKAVNPRRRVNKTRLLSELRSMTATGFLLVHIHTQNAALLIHQLCEFPGQVVFEVFEAAPRNEDVLAADNALQWDFPGSAVAVPLSVFNDEDFQVSLATFLEQASLESTKAFAANAFKAGEHLCYSMLMAILEENGRRISTPLPRKRVRDDICWNKADKPWRRLPHWLVLRVAVARYPFLALGGELGRFEYKFLLCCVFGTFLEPGRNSITLPLDKTDFMKIKLCRRLVKLDVDRNGVQNPVVLRRVDHLFEQLSPRLNTSIQLAIYRMRSEWGAFKKVATKSIPLLPTRAAPSDTTLPLRVSGEALRRMQAISSRQMMNRQPRWTPPVDFNLLPVTNVHFSEYARPFLKLVAKEEIKVQHLWRKWLQSDPGVIDLKLSQQIKRYIDKALPLPARTFPLLRQYHPVFTSDTLDVLHLAGYDDMVRLQNIQEYLHTRTAIHGAKVSVFDDPSSSCFALRYYNECSEAVVMHALHQQIEEYARQIKHAKLDEWSRRSAEFQALTKQVDESTCISTIDEHDPLGRSIHVEGHCPRCRNIQRLNHMRIRIYEHPLPSDDIMAKVAVFELICPPAFSIYRDTTYMVLSRLGCSTLFAGIEPKCILHDYSQLSNFSQGVTSAFTLASVTKSFLKTHYAMVRFPVEWEGTRDGLVRPNGLKLAYYDMPSGIWTGRARLRPTFAHHVRLQLPPNSPFQSLLAQDASTPDSDGPSSCPSGVNPNEFLAFQTLMSGSARRWLSILVELGSNNLSLSSEAIMALLTHQTCQSGPRSEQNDPLRLVHSVFRDTAFVEKLLEQIESRLSITANWRETHLMNTIITLAAIGLGTLIVHARECCISWTSEDQHALAAALLCRRTFVIHLGQTSSLDPLSLETYIESSIAIQENMTNNINSLTRTLLHDLPLISQSIADNQEDRMETAQSTVTFLSDRPGWTEFEDRQLVLFDIILGTLLNSLVIKELFGNHPLRVFQSPLPGMAYTLTNKPNGFHVHVGDENGTTVVVARAAGKTVRLVPRDHFYHRDAWDLPMSLILGHTGDVYIAPLTSPWTMARICRKVKPDKTYEDLVDPCTPLFNRVTKILDGLALRQHLLVSQPSPSRTGRWPGLEVKINQKQLMFFLDAGTWYGLKDKLVCRRTDNRMRRIILVPLGGLLVNRSGPHVMVRFVINDVLGRIECAAEPLLVYTEALLHAYTSFLLPDSLEWLKSGICHPWTVIDPKVSALPPIVLKIIASLTPLREYYPPGKDHRRRMKVMKTDRWNESLTCHIQHPAYRQLVREVLEVSDQLGTFSSLQEGHEKLAIIDSDDGHLTERAWIRRELYERKTDGDDMAPEILDRLYVPRDRSSSSEDLYGKAIKTVHLLRTWPDRFETPANISPIFAQGNIIGGYGTVYDKLSPSTRMHTCIRENWGSLVELCRSARSRRYTLMFLFATLAFRSNVDENLLKALAAFAIFEDLRSLPLPSWPSYFNYRPDVVPQVDDIARLIQPFKAPPPKDDADELERFASAKQRRKLKADRETFSVKSEEDYRYLAKILFQQWPCAEPSISDLSRSLLVDVGSALEAIRPEWLRLYQNMQFSSEFKPVKVITSEEAFPCRLRGKEIPGLSSNLLQRSFNLVMIPNGVDKAQRFGGGCNDTLVGDGWTPLASILQDIHQKTAPRPNRRGMAHHARPHFSSEDTQRYINELRQIVEGLTQTKSLVRKNYAHDLLQSIKAFEILRTPQQLARQFLSIRDYSKSKADVLRAFGLLKAAIEQPTPNMPDRRIGWLKDGNLFPAVTTVILLEQLRTTGSPCFESGMRKELVSYALALTRLQRDIRLNECVLAGDTSRFQDEEANVGHTNWTPDEQPDWLLLEIESNLLIRPDQVDVARATIMPASRANSVLQMNMGRGKTSCIIPMVVASMANRQNLVRVIVPKALLLQTAQLLQSRLGGILNRHVRHIPFSRRTPTHEKNMRLYLNIHKHMLKTAGVILCLPEHNLSFMLSGQQRLLDKKVNESVPMIKIQSWLKLVCRDVLDESDYTLATGTQFIYPSGSQTLVDGSPHQWQVIETILRLVDRHLYGLATDFPNSIVVQRRCDGFPFIYFLRQDAEDELLSRLTADIMKGFGDIVPMQSLDARYCAVVRDLLKPGKRKLKTDTLDRYGLTVKRDPIAVPFHAKGVASEQSEWGHPDVAILFTCLAFYYDGVNESPLKQALERVVKSDDPSTEYDIWSSSSEGFPESLRSWSSINVDDDVQVNEIWKAVRYQVVVIDYFLNNFVFPHHAKQFKVKLQSNGWDIPLFSTSDEGEAKSGRMPLTTGFSGTNDSRTMLPLTIKQEDLAGLSHTNAEVLSYLLHDRSRRCEVITDWKGGRATERDLLLILKRKNIGVLIDAGAQILEMDNETLAKTWLKIDGRWEAAGRKTPLLASPYADDLTKCLTHTRGTDFSFPLNCYGAVTVGQGQSKDHTLGTTQSVMFLIPPEVCQVIRDIRKKDVTEEITSPDVIHWLLDNACNDIEQLQPLYFSQGTDFCRRTHAVIDNPDYLLDSGQRAKYVTSIKQNELQTLQELYEPKLKAKTTALKTSNPKVAAFVEKLNLRRKGFHDNGRAVQASALQEVEQEREVAHEVECVRQVKKPFRPEALSFPGLHRGLETLARTGRLSPDSSATCHVFNLLSGTFLGRNSSKLFLSAEFERTARFHTDSANKDSFLRPVNWIIWSGIMEAAVVVIPEEAEIIIRMACAGQIHRQVYLITYASPVTRKMLPFNSLSFFSMPQLPFGWVAPAWLKIELGILAGRLYFEWDEYETLCKFLGVDDKTSLAVIEHEEDDDNDEDNPVQPSDEEETVERPSTTPQKRRTVVNSFSPRPLTFLQEWLAVRRHGQDFAQTPMGFLTQGKPLQASHPFFSKAMASVAGQAATGSDGPVARIVGKPGHEGDAGDVEGDVFDGVDDMGANCGHEDDGEEHKEVVYDDSEYYVSASEGDESD</sequence>
<feature type="region of interest" description="Disordered" evidence="7">
    <location>
        <begin position="2934"/>
        <end position="2970"/>
    </location>
</feature>
<evidence type="ECO:0000259" key="9">
    <source>
        <dbReference type="Pfam" id="PF12359"/>
    </source>
</evidence>
<keyword evidence="3" id="KW-0645">Protease</keyword>
<dbReference type="GO" id="GO:0006508">
    <property type="term" value="P:proteolysis"/>
    <property type="evidence" value="ECO:0007669"/>
    <property type="project" value="UniProtKB-KW"/>
</dbReference>
<dbReference type="InterPro" id="IPR022099">
    <property type="entry name" value="DUF3638"/>
</dbReference>
<comment type="caution">
    <text evidence="11">The sequence shown here is derived from an EMBL/GenBank/DDBJ whole genome shotgun (WGS) entry which is preliminary data.</text>
</comment>
<keyword evidence="4" id="KW-0833">Ubl conjugation pathway</keyword>
<dbReference type="InterPro" id="IPR046541">
    <property type="entry name" value="DUF6606"/>
</dbReference>
<evidence type="ECO:0000259" key="8">
    <source>
        <dbReference type="Pfam" id="PF12340"/>
    </source>
</evidence>
<proteinExistence type="predicted"/>
<feature type="domain" description="DUF3638" evidence="8">
    <location>
        <begin position="1869"/>
        <end position="2091"/>
    </location>
</feature>
<comment type="catalytic activity">
    <reaction evidence="1">
        <text>Thiol-dependent hydrolysis of ester, thioester, amide, peptide and isopeptide bonds formed by the C-terminal Gly of ubiquitin (a 76-residue protein attached to proteins as an intracellular targeting signal).</text>
        <dbReference type="EC" id="3.4.19.12"/>
    </reaction>
</comment>
<protein>
    <recommendedName>
        <fullName evidence="2">ubiquitinyl hydrolase 1</fullName>
        <ecNumber evidence="2">3.4.19.12</ecNumber>
    </recommendedName>
</protein>
<dbReference type="Proteomes" id="UP001283341">
    <property type="component" value="Unassembled WGS sequence"/>
</dbReference>
<reference evidence="11" key="2">
    <citation type="submission" date="2023-06" db="EMBL/GenBank/DDBJ databases">
        <authorList>
            <consortium name="Lawrence Berkeley National Laboratory"/>
            <person name="Haridas S."/>
            <person name="Hensen N."/>
            <person name="Bonometti L."/>
            <person name="Westerberg I."/>
            <person name="Brannstrom I.O."/>
            <person name="Guillou S."/>
            <person name="Cros-Aarteil S."/>
            <person name="Calhoun S."/>
            <person name="Kuo A."/>
            <person name="Mondo S."/>
            <person name="Pangilinan J."/>
            <person name="Riley R."/>
            <person name="Labutti K."/>
            <person name="Andreopoulos B."/>
            <person name="Lipzen A."/>
            <person name="Chen C."/>
            <person name="Yanf M."/>
            <person name="Daum C."/>
            <person name="Ng V."/>
            <person name="Clum A."/>
            <person name="Steindorff A."/>
            <person name="Ohm R."/>
            <person name="Martin F."/>
            <person name="Silar P."/>
            <person name="Natvig D."/>
            <person name="Lalanne C."/>
            <person name="Gautier V."/>
            <person name="Ament-Velasquez S.L."/>
            <person name="Kruys A."/>
            <person name="Hutchinson M.I."/>
            <person name="Powell A.J."/>
            <person name="Barry K."/>
            <person name="Miller A.N."/>
            <person name="Grigoriev I.V."/>
            <person name="Debuchy R."/>
            <person name="Gladieux P."/>
            <person name="Thoren M.H."/>
            <person name="Johannesson H."/>
        </authorList>
    </citation>
    <scope>NUCLEOTIDE SEQUENCE</scope>
    <source>
        <strain evidence="11">CBS 118394</strain>
    </source>
</reference>
<dbReference type="GO" id="GO:0004843">
    <property type="term" value="F:cysteine-type deubiquitinase activity"/>
    <property type="evidence" value="ECO:0007669"/>
    <property type="project" value="UniProtKB-EC"/>
</dbReference>
<feature type="compositionally biased region" description="Basic and acidic residues" evidence="7">
    <location>
        <begin position="2959"/>
        <end position="2970"/>
    </location>
</feature>
<evidence type="ECO:0000256" key="6">
    <source>
        <dbReference type="ARBA" id="ARBA00022807"/>
    </source>
</evidence>
<dbReference type="InterPro" id="IPR022105">
    <property type="entry name" value="DUF3645"/>
</dbReference>
<feature type="compositionally biased region" description="Acidic residues" evidence="7">
    <location>
        <begin position="2940"/>
        <end position="2952"/>
    </location>
</feature>
<evidence type="ECO:0000256" key="5">
    <source>
        <dbReference type="ARBA" id="ARBA00022801"/>
    </source>
</evidence>
<feature type="domain" description="DUF3645" evidence="9">
    <location>
        <begin position="2176"/>
        <end position="2206"/>
    </location>
</feature>
<feature type="domain" description="DUF6606" evidence="10">
    <location>
        <begin position="30"/>
        <end position="249"/>
    </location>
</feature>
<gene>
    <name evidence="11" type="ORF">B0H66DRAFT_578262</name>
</gene>
<dbReference type="EMBL" id="JAUEDM010000008">
    <property type="protein sequence ID" value="KAK3313080.1"/>
    <property type="molecule type" value="Genomic_DNA"/>
</dbReference>
<keyword evidence="12" id="KW-1185">Reference proteome</keyword>
<reference evidence="11" key="1">
    <citation type="journal article" date="2023" name="Mol. Phylogenet. Evol.">
        <title>Genome-scale phylogeny and comparative genomics of the fungal order Sordariales.</title>
        <authorList>
            <person name="Hensen N."/>
            <person name="Bonometti L."/>
            <person name="Westerberg I."/>
            <person name="Brannstrom I.O."/>
            <person name="Guillou S."/>
            <person name="Cros-Aarteil S."/>
            <person name="Calhoun S."/>
            <person name="Haridas S."/>
            <person name="Kuo A."/>
            <person name="Mondo S."/>
            <person name="Pangilinan J."/>
            <person name="Riley R."/>
            <person name="LaButti K."/>
            <person name="Andreopoulos B."/>
            <person name="Lipzen A."/>
            <person name="Chen C."/>
            <person name="Yan M."/>
            <person name="Daum C."/>
            <person name="Ng V."/>
            <person name="Clum A."/>
            <person name="Steindorff A."/>
            <person name="Ohm R.A."/>
            <person name="Martin F."/>
            <person name="Silar P."/>
            <person name="Natvig D.O."/>
            <person name="Lalanne C."/>
            <person name="Gautier V."/>
            <person name="Ament-Velasquez S.L."/>
            <person name="Kruys A."/>
            <person name="Hutchinson M.I."/>
            <person name="Powell A.J."/>
            <person name="Barry K."/>
            <person name="Miller A.N."/>
            <person name="Grigoriev I.V."/>
            <person name="Debuchy R."/>
            <person name="Gladieux P."/>
            <person name="Hiltunen Thoren M."/>
            <person name="Johannesson H."/>
        </authorList>
    </citation>
    <scope>NUCLEOTIDE SEQUENCE</scope>
    <source>
        <strain evidence="11">CBS 118394</strain>
    </source>
</reference>
<dbReference type="PANTHER" id="PTHR13367:SF32">
    <property type="entry name" value="DUF6606 DOMAIN-CONTAINING PROTEIN"/>
    <property type="match status" value="1"/>
</dbReference>
<dbReference type="PANTHER" id="PTHR13367">
    <property type="entry name" value="UBIQUITIN THIOESTERASE"/>
    <property type="match status" value="1"/>
</dbReference>
<dbReference type="Pfam" id="PF12359">
    <property type="entry name" value="DUF3645"/>
    <property type="match status" value="1"/>
</dbReference>
<keyword evidence="5" id="KW-0378">Hydrolase</keyword>
<evidence type="ECO:0000256" key="2">
    <source>
        <dbReference type="ARBA" id="ARBA00012759"/>
    </source>
</evidence>
<evidence type="ECO:0000256" key="3">
    <source>
        <dbReference type="ARBA" id="ARBA00022670"/>
    </source>
</evidence>
<feature type="region of interest" description="Disordered" evidence="7">
    <location>
        <begin position="2828"/>
        <end position="2862"/>
    </location>
</feature>
<evidence type="ECO:0000313" key="11">
    <source>
        <dbReference type="EMBL" id="KAK3313080.1"/>
    </source>
</evidence>
<evidence type="ECO:0000259" key="10">
    <source>
        <dbReference type="Pfam" id="PF20255"/>
    </source>
</evidence>
<organism evidence="11 12">
    <name type="scientific">Apodospora peruviana</name>
    <dbReference type="NCBI Taxonomy" id="516989"/>
    <lineage>
        <taxon>Eukaryota</taxon>
        <taxon>Fungi</taxon>
        <taxon>Dikarya</taxon>
        <taxon>Ascomycota</taxon>
        <taxon>Pezizomycotina</taxon>
        <taxon>Sordariomycetes</taxon>
        <taxon>Sordariomycetidae</taxon>
        <taxon>Sordariales</taxon>
        <taxon>Lasiosphaeriaceae</taxon>
        <taxon>Apodospora</taxon>
    </lineage>
</organism>
<evidence type="ECO:0000256" key="1">
    <source>
        <dbReference type="ARBA" id="ARBA00000707"/>
    </source>
</evidence>
<evidence type="ECO:0000256" key="4">
    <source>
        <dbReference type="ARBA" id="ARBA00022786"/>
    </source>
</evidence>
<name>A0AAE0HUE1_9PEZI</name>
<feature type="compositionally biased region" description="Acidic residues" evidence="7">
    <location>
        <begin position="2828"/>
        <end position="2848"/>
    </location>
</feature>
<feature type="compositionally biased region" description="Polar residues" evidence="7">
    <location>
        <begin position="2851"/>
        <end position="2862"/>
    </location>
</feature>
<accession>A0AAE0HUE1</accession>